<feature type="region of interest" description="Disordered" evidence="12">
    <location>
        <begin position="742"/>
        <end position="785"/>
    </location>
</feature>
<evidence type="ECO:0000256" key="10">
    <source>
        <dbReference type="ARBA" id="ARBA00023239"/>
    </source>
</evidence>
<dbReference type="SUPFAM" id="SSF51366">
    <property type="entry name" value="Ribulose-phoshate binding barrel"/>
    <property type="match status" value="2"/>
</dbReference>
<evidence type="ECO:0000313" key="14">
    <source>
        <dbReference type="EMBL" id="CAK9039634.1"/>
    </source>
</evidence>
<dbReference type="InterPro" id="IPR001525">
    <property type="entry name" value="C5_MeTfrase"/>
</dbReference>
<accession>A0ABP0LM36</accession>
<proteinExistence type="inferred from homology"/>
<comment type="pathway">
    <text evidence="2">Amino-acid biosynthesis; L-tryptophan biosynthesis; L-tryptophan from chorismate: step 4/5.</text>
</comment>
<dbReference type="EC" id="4.1.1.48" evidence="3"/>
<evidence type="ECO:0000256" key="11">
    <source>
        <dbReference type="PROSITE-ProRule" id="PRU01016"/>
    </source>
</evidence>
<evidence type="ECO:0000256" key="6">
    <source>
        <dbReference type="ARBA" id="ARBA00022679"/>
    </source>
</evidence>
<gene>
    <name evidence="14" type="ORF">CCMP2556_LOCUS21458</name>
</gene>
<evidence type="ECO:0000259" key="13">
    <source>
        <dbReference type="Pfam" id="PF00218"/>
    </source>
</evidence>
<dbReference type="PANTHER" id="PTHR22854:SF2">
    <property type="entry name" value="INDOLE-3-GLYCEROL-PHOSPHATE SYNTHASE"/>
    <property type="match status" value="1"/>
</dbReference>
<reference evidence="14 15" key="1">
    <citation type="submission" date="2024-02" db="EMBL/GenBank/DDBJ databases">
        <authorList>
            <person name="Chen Y."/>
            <person name="Shah S."/>
            <person name="Dougan E. K."/>
            <person name="Thang M."/>
            <person name="Chan C."/>
        </authorList>
    </citation>
    <scope>NUCLEOTIDE SEQUENCE [LARGE SCALE GENOMIC DNA]</scope>
</reference>
<dbReference type="InterPro" id="IPR045186">
    <property type="entry name" value="Indole-3-glycerol_P_synth"/>
</dbReference>
<feature type="domain" description="Indole-3-glycerol phosphate synthase" evidence="13">
    <location>
        <begin position="895"/>
        <end position="1171"/>
    </location>
</feature>
<dbReference type="InterPro" id="IPR013798">
    <property type="entry name" value="Indole-3-glycerol_P_synth_dom"/>
</dbReference>
<keyword evidence="6 11" id="KW-0808">Transferase</keyword>
<dbReference type="PROSITE" id="PS51679">
    <property type="entry name" value="SAM_MT_C5"/>
    <property type="match status" value="1"/>
</dbReference>
<protein>
    <recommendedName>
        <fullName evidence="3">indole-3-glycerol-phosphate synthase</fullName>
        <ecNumber evidence="3">4.1.1.48</ecNumber>
    </recommendedName>
</protein>
<evidence type="ECO:0000256" key="4">
    <source>
        <dbReference type="ARBA" id="ARBA00022603"/>
    </source>
</evidence>
<evidence type="ECO:0000256" key="8">
    <source>
        <dbReference type="ARBA" id="ARBA00022822"/>
    </source>
</evidence>
<keyword evidence="8" id="KW-0822">Tryptophan biosynthesis</keyword>
<feature type="compositionally biased region" description="Basic and acidic residues" evidence="12">
    <location>
        <begin position="772"/>
        <end position="781"/>
    </location>
</feature>
<keyword evidence="5" id="KW-0028">Amino-acid biosynthesis</keyword>
<keyword evidence="7" id="KW-0210">Decarboxylase</keyword>
<dbReference type="Gene3D" id="3.40.50.150">
    <property type="entry name" value="Vaccinia Virus protein VP39"/>
    <property type="match status" value="1"/>
</dbReference>
<feature type="active site" evidence="11">
    <location>
        <position position="103"/>
    </location>
</feature>
<dbReference type="InterPro" id="IPR013785">
    <property type="entry name" value="Aldolase_TIM"/>
</dbReference>
<sequence>MAPKQSKCAKQTEWSRMAPDLGQFARPLHVSLPCVGIDGAGFALTALKVPWTSNNVFDLEKRYQTHLEKHLCTKQIHLGKDINELELHHFERPVDLLVSGPPCPPWAGNGNHQGLRDQRADVFLAVVKLVISLVKVGELKACVLENVKGILSKPKGKEMSFMDYLVDYLRHHCPEFDWAVVTLKAQDYMLAQQRTRVFLRGMRTCFGMGIVPPPMAMFGPRPLVEFLDFSLPSVDWSGLTATMTQNLKDSLEAMKTMLQTGEAKEDDILCFPLDRAEGKVYVRRFSKNIVPTLTTTNKYLFLASLDLSKKETDRRVFRFLNPKERMLLQGFPPNTLDGCHDALKVQASGNAYPVPLMMAVLGPIVKDIKEDLLQPFPAEPLNSPRCVALCHDFECYMDKLKELLEFLTVMQSQASGQSEEKQTRLLEACLRDFLAGPEIPLNEGTVMARDVQVSPIPQWMKERVVACVQDKLLKDKAGPNAEKANGKKGNGTQNNRFLTNYFTKEEWDDLCSDAKSTNSKIQVVKERFMKIGLRHPTENTFVLANAILHVASFHGPIDMMECDLNKAFDVLKDIKAIHRASLKRMVSSGLDSYPENPSDMGAELFNQAYRHGPPAQCPMDVMVIQKLADLLPARGTHSEVTRSKVRIGTTKQNAMFGQDAMMGRMMCDVFMDRFFNHQPSGGSSLQLLGPQALKRKRTQLALEDVKCEDVSNTPVKGEATQIAEGGDAKTADIDEMAASIREQLESNKGPGGKTTPPPEAKSKKVKNVKKTKVQESKDSKTKGNGKKACLKFPGTTTQGAIHLETCTVYTCPKSLNWRVKKIGEKTDKAFSWKKDKPSEVVSWCAAPWHRETEGRLHVIIRGNWILKSTLANFEGMEDEGHLYGFGDPTAKRSKLQEIVQQRVQDVALAKQQLSSDALQKEVLKFQEHYGKPQSLVECISEAEKKPWTLALAAEFKRASPSKGDINPDLDAAEQALEYTQVGASILSVLTEPKWFKGSLEDLKKVRVRTQDWANEAGQRRPACLRKDFLIDEYQVDEALAHGADTVLLMVSVLSRSKLRALVEYCRANGIEPLVEVVTSRELDVALSVGARVIGVNNRNLHTLVLDKHRTAAIAQELRERSISFGRGESTKLLALSGLATAEDVAQCREISCSGILVGEALMRASDPGAAILAMMGPSSDGALPVRPGEVLVKVCGVRRPEDALCAVKAGANLIGVIFASSKRQASLEQVRASRAESGAEKFTRFRWWEGVLMVFDFYEMIWMDLGWTSRSRGLPA</sequence>
<keyword evidence="11" id="KW-0949">S-adenosyl-L-methionine</keyword>
<comment type="similarity">
    <text evidence="11">Belongs to the class I-like SAM-binding methyltransferase superfamily. C5-methyltransferase family.</text>
</comment>
<evidence type="ECO:0000256" key="12">
    <source>
        <dbReference type="SAM" id="MobiDB-lite"/>
    </source>
</evidence>
<keyword evidence="15" id="KW-1185">Reference proteome</keyword>
<dbReference type="Gene3D" id="3.90.120.10">
    <property type="entry name" value="DNA Methylase, subunit A, domain 2"/>
    <property type="match status" value="1"/>
</dbReference>
<dbReference type="InterPro" id="IPR011060">
    <property type="entry name" value="RibuloseP-bd_barrel"/>
</dbReference>
<organism evidence="14 15">
    <name type="scientific">Durusdinium trenchii</name>
    <dbReference type="NCBI Taxonomy" id="1381693"/>
    <lineage>
        <taxon>Eukaryota</taxon>
        <taxon>Sar</taxon>
        <taxon>Alveolata</taxon>
        <taxon>Dinophyceae</taxon>
        <taxon>Suessiales</taxon>
        <taxon>Symbiodiniaceae</taxon>
        <taxon>Durusdinium</taxon>
    </lineage>
</organism>
<evidence type="ECO:0000256" key="9">
    <source>
        <dbReference type="ARBA" id="ARBA00023141"/>
    </source>
</evidence>
<dbReference type="Proteomes" id="UP001642484">
    <property type="component" value="Unassembled WGS sequence"/>
</dbReference>
<evidence type="ECO:0000256" key="3">
    <source>
        <dbReference type="ARBA" id="ARBA00012362"/>
    </source>
</evidence>
<dbReference type="Pfam" id="PF00218">
    <property type="entry name" value="IGPS"/>
    <property type="match status" value="1"/>
</dbReference>
<dbReference type="CDD" id="cd00331">
    <property type="entry name" value="IGPS"/>
    <property type="match status" value="1"/>
</dbReference>
<name>A0ABP0LM36_9DINO</name>
<keyword evidence="4 11" id="KW-0489">Methyltransferase</keyword>
<evidence type="ECO:0000256" key="5">
    <source>
        <dbReference type="ARBA" id="ARBA00022605"/>
    </source>
</evidence>
<dbReference type="SUPFAM" id="SSF53335">
    <property type="entry name" value="S-adenosyl-L-methionine-dependent methyltransferases"/>
    <property type="match status" value="1"/>
</dbReference>
<dbReference type="EMBL" id="CAXAMN010013002">
    <property type="protein sequence ID" value="CAK9039634.1"/>
    <property type="molecule type" value="Genomic_DNA"/>
</dbReference>
<dbReference type="Gene3D" id="3.20.20.70">
    <property type="entry name" value="Aldolase class I"/>
    <property type="match status" value="2"/>
</dbReference>
<evidence type="ECO:0000313" key="15">
    <source>
        <dbReference type="Proteomes" id="UP001642484"/>
    </source>
</evidence>
<comment type="catalytic activity">
    <reaction evidence="1">
        <text>1-(2-carboxyphenylamino)-1-deoxy-D-ribulose 5-phosphate + H(+) = (1S,2R)-1-C-(indol-3-yl)glycerol 3-phosphate + CO2 + H2O</text>
        <dbReference type="Rhea" id="RHEA:23476"/>
        <dbReference type="ChEBI" id="CHEBI:15377"/>
        <dbReference type="ChEBI" id="CHEBI:15378"/>
        <dbReference type="ChEBI" id="CHEBI:16526"/>
        <dbReference type="ChEBI" id="CHEBI:58613"/>
        <dbReference type="ChEBI" id="CHEBI:58866"/>
        <dbReference type="EC" id="4.1.1.48"/>
    </reaction>
</comment>
<evidence type="ECO:0000256" key="7">
    <source>
        <dbReference type="ARBA" id="ARBA00022793"/>
    </source>
</evidence>
<dbReference type="InterPro" id="IPR029063">
    <property type="entry name" value="SAM-dependent_MTases_sf"/>
</dbReference>
<evidence type="ECO:0000256" key="1">
    <source>
        <dbReference type="ARBA" id="ARBA00001633"/>
    </source>
</evidence>
<evidence type="ECO:0000256" key="2">
    <source>
        <dbReference type="ARBA" id="ARBA00004696"/>
    </source>
</evidence>
<keyword evidence="10" id="KW-0456">Lyase</keyword>
<keyword evidence="9" id="KW-0057">Aromatic amino acid biosynthesis</keyword>
<comment type="caution">
    <text evidence="14">The sequence shown here is derived from an EMBL/GenBank/DDBJ whole genome shotgun (WGS) entry which is preliminary data.</text>
</comment>
<dbReference type="Pfam" id="PF00145">
    <property type="entry name" value="DNA_methylase"/>
    <property type="match status" value="1"/>
</dbReference>
<dbReference type="PANTHER" id="PTHR22854">
    <property type="entry name" value="TRYPTOPHAN BIOSYNTHESIS PROTEIN"/>
    <property type="match status" value="1"/>
</dbReference>